<feature type="domain" description="HTH iclR-type" evidence="4">
    <location>
        <begin position="4"/>
        <end position="65"/>
    </location>
</feature>
<dbReference type="PROSITE" id="PS51077">
    <property type="entry name" value="HTH_ICLR"/>
    <property type="match status" value="1"/>
</dbReference>
<dbReference type="InterPro" id="IPR036388">
    <property type="entry name" value="WH-like_DNA-bd_sf"/>
</dbReference>
<dbReference type="InterPro" id="IPR014757">
    <property type="entry name" value="Tscrpt_reg_IclR_C"/>
</dbReference>
<reference evidence="6 7" key="1">
    <citation type="journal article" date="2019" name="Int. J. Syst. Evol. Microbiol.">
        <title>The Global Catalogue of Microorganisms (GCM) 10K type strain sequencing project: providing services to taxonomists for standard genome sequencing and annotation.</title>
        <authorList>
            <consortium name="The Broad Institute Genomics Platform"/>
            <consortium name="The Broad Institute Genome Sequencing Center for Infectious Disease"/>
            <person name="Wu L."/>
            <person name="Ma J."/>
        </authorList>
    </citation>
    <scope>NUCLEOTIDE SEQUENCE [LARGE SCALE GENOMIC DNA]</scope>
    <source>
        <strain evidence="6 7">JCM 14545</strain>
    </source>
</reference>
<dbReference type="InterPro" id="IPR005471">
    <property type="entry name" value="Tscrpt_reg_IclR_N"/>
</dbReference>
<name>A0ABN2Q1A0_9PSEU</name>
<dbReference type="Proteomes" id="UP001501116">
    <property type="component" value="Unassembled WGS sequence"/>
</dbReference>
<dbReference type="Pfam" id="PF09339">
    <property type="entry name" value="HTH_IclR"/>
    <property type="match status" value="1"/>
</dbReference>
<sequence>MSGSPPTSRVVSVVELLAARPDGCTVAEVTASLDLNRATVSSVLAELERTGWARRRADRSYVLGPGLLGVTEAVRTALPLPPGAADRVATLADEARCGASLSLVEPHRMTFVAVSEGTSGRLPGGLAVGTRIPLRPPTGATVMAWRDAREQRAWLDDAEDDERDGLRDMLDALAGRAVTVWRLDDSAADLLGVLADVVDALADHPVRHDLRRRALTELSRLVGNAYRADELDTDRPLPVSYLAAPVFAGGAATHELQIGPLHPALARPERERIALALMAAAGELSQP</sequence>
<dbReference type="Gene3D" id="1.10.10.10">
    <property type="entry name" value="Winged helix-like DNA-binding domain superfamily/Winged helix DNA-binding domain"/>
    <property type="match status" value="1"/>
</dbReference>
<keyword evidence="2" id="KW-0238">DNA-binding</keyword>
<evidence type="ECO:0000256" key="2">
    <source>
        <dbReference type="ARBA" id="ARBA00023125"/>
    </source>
</evidence>
<dbReference type="InterPro" id="IPR029016">
    <property type="entry name" value="GAF-like_dom_sf"/>
</dbReference>
<dbReference type="PROSITE" id="PS51078">
    <property type="entry name" value="ICLR_ED"/>
    <property type="match status" value="1"/>
</dbReference>
<evidence type="ECO:0000313" key="7">
    <source>
        <dbReference type="Proteomes" id="UP001501116"/>
    </source>
</evidence>
<evidence type="ECO:0000256" key="1">
    <source>
        <dbReference type="ARBA" id="ARBA00023015"/>
    </source>
</evidence>
<accession>A0ABN2Q1A0</accession>
<protein>
    <submittedName>
        <fullName evidence="6">MarR family transcriptional regulator</fullName>
    </submittedName>
</protein>
<dbReference type="SMART" id="SM00346">
    <property type="entry name" value="HTH_ICLR"/>
    <property type="match status" value="1"/>
</dbReference>
<evidence type="ECO:0000259" key="4">
    <source>
        <dbReference type="PROSITE" id="PS51077"/>
    </source>
</evidence>
<feature type="domain" description="IclR-ED" evidence="5">
    <location>
        <begin position="66"/>
        <end position="287"/>
    </location>
</feature>
<evidence type="ECO:0000259" key="5">
    <source>
        <dbReference type="PROSITE" id="PS51078"/>
    </source>
</evidence>
<dbReference type="SUPFAM" id="SSF55781">
    <property type="entry name" value="GAF domain-like"/>
    <property type="match status" value="1"/>
</dbReference>
<dbReference type="PANTHER" id="PTHR30136">
    <property type="entry name" value="HELIX-TURN-HELIX TRANSCRIPTIONAL REGULATOR, ICLR FAMILY"/>
    <property type="match status" value="1"/>
</dbReference>
<keyword evidence="7" id="KW-1185">Reference proteome</keyword>
<keyword evidence="3" id="KW-0804">Transcription</keyword>
<evidence type="ECO:0000313" key="6">
    <source>
        <dbReference type="EMBL" id="GAA1941206.1"/>
    </source>
</evidence>
<comment type="caution">
    <text evidence="6">The sequence shown here is derived from an EMBL/GenBank/DDBJ whole genome shotgun (WGS) entry which is preliminary data.</text>
</comment>
<dbReference type="InterPro" id="IPR036390">
    <property type="entry name" value="WH_DNA-bd_sf"/>
</dbReference>
<dbReference type="EMBL" id="BAAANN010000002">
    <property type="protein sequence ID" value="GAA1941206.1"/>
    <property type="molecule type" value="Genomic_DNA"/>
</dbReference>
<dbReference type="Gene3D" id="3.30.450.40">
    <property type="match status" value="1"/>
</dbReference>
<gene>
    <name evidence="6" type="ORF">GCM10009754_05670</name>
</gene>
<dbReference type="RefSeq" id="WP_344413003.1">
    <property type="nucleotide sequence ID" value="NZ_BAAANN010000002.1"/>
</dbReference>
<evidence type="ECO:0000256" key="3">
    <source>
        <dbReference type="ARBA" id="ARBA00023163"/>
    </source>
</evidence>
<proteinExistence type="predicted"/>
<keyword evidence="1" id="KW-0805">Transcription regulation</keyword>
<dbReference type="PANTHER" id="PTHR30136:SF35">
    <property type="entry name" value="HTH-TYPE TRANSCRIPTIONAL REGULATOR RV1719"/>
    <property type="match status" value="1"/>
</dbReference>
<dbReference type="InterPro" id="IPR050707">
    <property type="entry name" value="HTH_MetabolicPath_Reg"/>
</dbReference>
<dbReference type="SUPFAM" id="SSF46785">
    <property type="entry name" value="Winged helix' DNA-binding domain"/>
    <property type="match status" value="1"/>
</dbReference>
<organism evidence="6 7">
    <name type="scientific">Amycolatopsis minnesotensis</name>
    <dbReference type="NCBI Taxonomy" id="337894"/>
    <lineage>
        <taxon>Bacteria</taxon>
        <taxon>Bacillati</taxon>
        <taxon>Actinomycetota</taxon>
        <taxon>Actinomycetes</taxon>
        <taxon>Pseudonocardiales</taxon>
        <taxon>Pseudonocardiaceae</taxon>
        <taxon>Amycolatopsis</taxon>
    </lineage>
</organism>